<feature type="binding site" evidence="9">
    <location>
        <position position="175"/>
    </location>
    <ligand>
        <name>4-amino-2-methyl-5-(diphosphooxymethyl)pyrimidine</name>
        <dbReference type="ChEBI" id="CHEBI:57841"/>
    </ligand>
</feature>
<dbReference type="EC" id="2.5.1.3" evidence="9"/>
<dbReference type="InterPro" id="IPR036206">
    <property type="entry name" value="ThiamineP_synth_sf"/>
</dbReference>
<evidence type="ECO:0000256" key="6">
    <source>
        <dbReference type="ARBA" id="ARBA00047334"/>
    </source>
</evidence>
<dbReference type="HAMAP" id="MF_00097">
    <property type="entry name" value="TMP_synthase"/>
    <property type="match status" value="1"/>
</dbReference>
<feature type="binding site" evidence="9">
    <location>
        <position position="106"/>
    </location>
    <ligand>
        <name>4-amino-2-methyl-5-(diphosphooxymethyl)pyrimidine</name>
        <dbReference type="ChEBI" id="CHEBI:57841"/>
    </ligand>
</feature>
<dbReference type="AlphaFoldDB" id="A0A245ZW48"/>
<comment type="catalytic activity">
    <reaction evidence="6 9 10">
        <text>4-methyl-5-(2-phosphooxyethyl)-thiazole + 4-amino-2-methyl-5-(diphosphooxymethyl)pyrimidine + H(+) = thiamine phosphate + diphosphate</text>
        <dbReference type="Rhea" id="RHEA:22328"/>
        <dbReference type="ChEBI" id="CHEBI:15378"/>
        <dbReference type="ChEBI" id="CHEBI:33019"/>
        <dbReference type="ChEBI" id="CHEBI:37575"/>
        <dbReference type="ChEBI" id="CHEBI:57841"/>
        <dbReference type="ChEBI" id="CHEBI:58296"/>
        <dbReference type="EC" id="2.5.1.3"/>
    </reaction>
</comment>
<gene>
    <name evidence="9 13" type="primary">thiE</name>
    <name evidence="13" type="ORF">SPDO_08560</name>
</gene>
<name>A0A245ZW48_9SPHN</name>
<reference evidence="13 14" key="1">
    <citation type="submission" date="2017-03" db="EMBL/GenBank/DDBJ databases">
        <title>Genome sequence of Sphingomonas dokdonensis DSM 21029.</title>
        <authorList>
            <person name="Poehlein A."/>
            <person name="Wuebbeler J.H."/>
            <person name="Steinbuechel A."/>
            <person name="Daniel R."/>
        </authorList>
    </citation>
    <scope>NUCLEOTIDE SEQUENCE [LARGE SCALE GENOMIC DNA]</scope>
    <source>
        <strain evidence="13 14">DSM 21029</strain>
    </source>
</reference>
<dbReference type="Gene3D" id="3.20.20.70">
    <property type="entry name" value="Aldolase class I"/>
    <property type="match status" value="1"/>
</dbReference>
<feature type="binding site" evidence="9">
    <location>
        <position position="126"/>
    </location>
    <ligand>
        <name>Mg(2+)</name>
        <dbReference type="ChEBI" id="CHEBI:18420"/>
    </ligand>
</feature>
<evidence type="ECO:0000256" key="11">
    <source>
        <dbReference type="RuleBase" id="RU004253"/>
    </source>
</evidence>
<dbReference type="UniPathway" id="UPA00060">
    <property type="reaction ID" value="UER00141"/>
</dbReference>
<dbReference type="NCBIfam" id="TIGR00693">
    <property type="entry name" value="thiE"/>
    <property type="match status" value="1"/>
</dbReference>
<feature type="domain" description="Thiamine phosphate synthase/TenI" evidence="12">
    <location>
        <begin position="45"/>
        <end position="225"/>
    </location>
</feature>
<evidence type="ECO:0000256" key="10">
    <source>
        <dbReference type="RuleBase" id="RU003826"/>
    </source>
</evidence>
<comment type="caution">
    <text evidence="13">The sequence shown here is derived from an EMBL/GenBank/DDBJ whole genome shotgun (WGS) entry which is preliminary data.</text>
</comment>
<keyword evidence="5 9" id="KW-0784">Thiamine biosynthesis</keyword>
<dbReference type="GO" id="GO:0009228">
    <property type="term" value="P:thiamine biosynthetic process"/>
    <property type="evidence" value="ECO:0007669"/>
    <property type="project" value="UniProtKB-KW"/>
</dbReference>
<comment type="catalytic activity">
    <reaction evidence="8 9 10">
        <text>2-[(2R,5Z)-2-carboxy-4-methylthiazol-5(2H)-ylidene]ethyl phosphate + 4-amino-2-methyl-5-(diphosphooxymethyl)pyrimidine + 2 H(+) = thiamine phosphate + CO2 + diphosphate</text>
        <dbReference type="Rhea" id="RHEA:47844"/>
        <dbReference type="ChEBI" id="CHEBI:15378"/>
        <dbReference type="ChEBI" id="CHEBI:16526"/>
        <dbReference type="ChEBI" id="CHEBI:33019"/>
        <dbReference type="ChEBI" id="CHEBI:37575"/>
        <dbReference type="ChEBI" id="CHEBI:57841"/>
        <dbReference type="ChEBI" id="CHEBI:62899"/>
        <dbReference type="EC" id="2.5.1.3"/>
    </reaction>
</comment>
<protein>
    <recommendedName>
        <fullName evidence="9">Thiamine-phosphate synthase</fullName>
        <shortName evidence="9">TP synthase</shortName>
        <shortName evidence="9">TPS</shortName>
        <ecNumber evidence="9">2.5.1.3</ecNumber>
    </recommendedName>
    <alternativeName>
        <fullName evidence="9">Thiamine-phosphate pyrophosphorylase</fullName>
        <shortName evidence="9">TMP pyrophosphorylase</shortName>
        <shortName evidence="9">TMP-PPase</shortName>
    </alternativeName>
</protein>
<feature type="binding site" evidence="9">
    <location>
        <begin position="74"/>
        <end position="78"/>
    </location>
    <ligand>
        <name>4-amino-2-methyl-5-(diphosphooxymethyl)pyrimidine</name>
        <dbReference type="ChEBI" id="CHEBI:57841"/>
    </ligand>
</feature>
<dbReference type="InterPro" id="IPR034291">
    <property type="entry name" value="TMP_synthase"/>
</dbReference>
<feature type="binding site" evidence="9">
    <location>
        <begin position="172"/>
        <end position="174"/>
    </location>
    <ligand>
        <name>2-[(2R,5Z)-2-carboxy-4-methylthiazol-5(2H)-ylidene]ethyl phosphate</name>
        <dbReference type="ChEBI" id="CHEBI:62899"/>
    </ligand>
</feature>
<keyword evidence="4 9" id="KW-0460">Magnesium</keyword>
<evidence type="ECO:0000313" key="14">
    <source>
        <dbReference type="Proteomes" id="UP000197290"/>
    </source>
</evidence>
<comment type="catalytic activity">
    <reaction evidence="7 9 10">
        <text>2-(2-carboxy-4-methylthiazol-5-yl)ethyl phosphate + 4-amino-2-methyl-5-(diphosphooxymethyl)pyrimidine + 2 H(+) = thiamine phosphate + CO2 + diphosphate</text>
        <dbReference type="Rhea" id="RHEA:47848"/>
        <dbReference type="ChEBI" id="CHEBI:15378"/>
        <dbReference type="ChEBI" id="CHEBI:16526"/>
        <dbReference type="ChEBI" id="CHEBI:33019"/>
        <dbReference type="ChEBI" id="CHEBI:37575"/>
        <dbReference type="ChEBI" id="CHEBI:57841"/>
        <dbReference type="ChEBI" id="CHEBI:62890"/>
        <dbReference type="EC" id="2.5.1.3"/>
    </reaction>
</comment>
<evidence type="ECO:0000256" key="7">
    <source>
        <dbReference type="ARBA" id="ARBA00047851"/>
    </source>
</evidence>
<dbReference type="Pfam" id="PF02581">
    <property type="entry name" value="TMP-TENI"/>
    <property type="match status" value="1"/>
</dbReference>
<comment type="function">
    <text evidence="9">Condenses 4-methyl-5-(beta-hydroxyethyl)thiazole monophosphate (THZ-P) and 2-methyl-4-amino-5-hydroxymethyl pyrimidine pyrophosphate (HMP-PP) to form thiamine monophosphate (TMP).</text>
</comment>
<dbReference type="GO" id="GO:0000287">
    <property type="term" value="F:magnesium ion binding"/>
    <property type="evidence" value="ECO:0007669"/>
    <property type="project" value="UniProtKB-UniRule"/>
</dbReference>
<evidence type="ECO:0000256" key="1">
    <source>
        <dbReference type="ARBA" id="ARBA00005165"/>
    </source>
</evidence>
<dbReference type="PANTHER" id="PTHR20857">
    <property type="entry name" value="THIAMINE-PHOSPHATE PYROPHOSPHORYLASE"/>
    <property type="match status" value="1"/>
</dbReference>
<evidence type="ECO:0000313" key="13">
    <source>
        <dbReference type="EMBL" id="OWK33967.1"/>
    </source>
</evidence>
<feature type="binding site" evidence="9">
    <location>
        <position position="107"/>
    </location>
    <ligand>
        <name>Mg(2+)</name>
        <dbReference type="ChEBI" id="CHEBI:18420"/>
    </ligand>
</feature>
<dbReference type="GO" id="GO:0009229">
    <property type="term" value="P:thiamine diphosphate biosynthetic process"/>
    <property type="evidence" value="ECO:0007669"/>
    <property type="project" value="UniProtKB-UniRule"/>
</dbReference>
<comment type="pathway">
    <text evidence="1 9 11">Cofactor biosynthesis; thiamine diphosphate biosynthesis; thiamine phosphate from 4-amino-2-methyl-5-diphosphomethylpyrimidine and 4-methyl-5-(2-phosphoethyl)-thiazole: step 1/1.</text>
</comment>
<dbReference type="GO" id="GO:0004789">
    <property type="term" value="F:thiamine-phosphate diphosphorylase activity"/>
    <property type="evidence" value="ECO:0007669"/>
    <property type="project" value="UniProtKB-UniRule"/>
</dbReference>
<keyword evidence="14" id="KW-1185">Reference proteome</keyword>
<evidence type="ECO:0000259" key="12">
    <source>
        <dbReference type="Pfam" id="PF02581"/>
    </source>
</evidence>
<dbReference type="InterPro" id="IPR022998">
    <property type="entry name" value="ThiamineP_synth_TenI"/>
</dbReference>
<proteinExistence type="inferred from homology"/>
<evidence type="ECO:0000256" key="9">
    <source>
        <dbReference type="HAMAP-Rule" id="MF_00097"/>
    </source>
</evidence>
<comment type="similarity">
    <text evidence="9 10">Belongs to the thiamine-phosphate synthase family.</text>
</comment>
<accession>A0A245ZW48</accession>
<evidence type="ECO:0000256" key="2">
    <source>
        <dbReference type="ARBA" id="ARBA00022679"/>
    </source>
</evidence>
<feature type="binding site" evidence="9">
    <location>
        <position position="145"/>
    </location>
    <ligand>
        <name>4-amino-2-methyl-5-(diphosphooxymethyl)pyrimidine</name>
        <dbReference type="ChEBI" id="CHEBI:57841"/>
    </ligand>
</feature>
<evidence type="ECO:0000256" key="8">
    <source>
        <dbReference type="ARBA" id="ARBA00047883"/>
    </source>
</evidence>
<feature type="binding site" evidence="9">
    <location>
        <position position="202"/>
    </location>
    <ligand>
        <name>2-[(2R,5Z)-2-carboxy-4-methylthiazol-5(2H)-ylidene]ethyl phosphate</name>
        <dbReference type="ChEBI" id="CHEBI:62899"/>
    </ligand>
</feature>
<keyword evidence="3 9" id="KW-0479">Metal-binding</keyword>
<organism evidence="13 14">
    <name type="scientific">Sphingomonas dokdonensis</name>
    <dbReference type="NCBI Taxonomy" id="344880"/>
    <lineage>
        <taxon>Bacteria</taxon>
        <taxon>Pseudomonadati</taxon>
        <taxon>Pseudomonadota</taxon>
        <taxon>Alphaproteobacteria</taxon>
        <taxon>Sphingomonadales</taxon>
        <taxon>Sphingomonadaceae</taxon>
        <taxon>Sphingomonas</taxon>
    </lineage>
</organism>
<sequence length="242" mass="25753">MHRGAFRPMRSLARHHGMIDDPLGPLDPDFAASFKRDDKRPPCQLYLVSPLEVAGGFPDRLARALDAGSVAAFQFRVKDVSQHEAARLAEPLQRICADRDVAFIVNDSISLAKRLGADGVHLGQDDGDPREARAALGPEAQVGVTCHDSRHFAMEAGEAGADYVAFGSFYPTTTKTVKHRPEPVILSWWSSLFELPCVAIGGITPANAAPLVAAGADFIAVSGAVWQGDEAAAVRAFAAVLG</sequence>
<evidence type="ECO:0000256" key="5">
    <source>
        <dbReference type="ARBA" id="ARBA00022977"/>
    </source>
</evidence>
<comment type="cofactor">
    <cofactor evidence="9">
        <name>Mg(2+)</name>
        <dbReference type="ChEBI" id="CHEBI:18420"/>
    </cofactor>
    <text evidence="9">Binds 1 Mg(2+) ion per subunit.</text>
</comment>
<dbReference type="PANTHER" id="PTHR20857:SF15">
    <property type="entry name" value="THIAMINE-PHOSPHATE SYNTHASE"/>
    <property type="match status" value="1"/>
</dbReference>
<dbReference type="GO" id="GO:0005737">
    <property type="term" value="C:cytoplasm"/>
    <property type="evidence" value="ECO:0007669"/>
    <property type="project" value="TreeGrafter"/>
</dbReference>
<keyword evidence="2 9" id="KW-0808">Transferase</keyword>
<evidence type="ECO:0000256" key="4">
    <source>
        <dbReference type="ARBA" id="ARBA00022842"/>
    </source>
</evidence>
<dbReference type="EMBL" id="NBBI01000001">
    <property type="protein sequence ID" value="OWK33967.1"/>
    <property type="molecule type" value="Genomic_DNA"/>
</dbReference>
<dbReference type="CDD" id="cd00564">
    <property type="entry name" value="TMP_TenI"/>
    <property type="match status" value="1"/>
</dbReference>
<dbReference type="SUPFAM" id="SSF51391">
    <property type="entry name" value="Thiamin phosphate synthase"/>
    <property type="match status" value="1"/>
</dbReference>
<comment type="caution">
    <text evidence="9">Lacks conserved residue(s) required for the propagation of feature annotation.</text>
</comment>
<evidence type="ECO:0000256" key="3">
    <source>
        <dbReference type="ARBA" id="ARBA00022723"/>
    </source>
</evidence>
<dbReference type="InterPro" id="IPR013785">
    <property type="entry name" value="Aldolase_TIM"/>
</dbReference>
<dbReference type="Proteomes" id="UP000197290">
    <property type="component" value="Unassembled WGS sequence"/>
</dbReference>